<keyword evidence="4" id="KW-0418">Kinase</keyword>
<evidence type="ECO:0000313" key="7">
    <source>
        <dbReference type="EMBL" id="KCW66788.1"/>
    </source>
</evidence>
<dbReference type="PANTHER" id="PTHR48016">
    <property type="entry name" value="MAP KINASE KINASE KINASE SSK2-RELATED-RELATED"/>
    <property type="match status" value="1"/>
</dbReference>
<evidence type="ECO:0000256" key="5">
    <source>
        <dbReference type="ARBA" id="ARBA00022840"/>
    </source>
</evidence>
<dbReference type="eggNOG" id="KOG0198">
    <property type="taxonomic scope" value="Eukaryota"/>
</dbReference>
<dbReference type="AlphaFoldDB" id="A0A059BL10"/>
<dbReference type="Pfam" id="PF00069">
    <property type="entry name" value="Pkinase"/>
    <property type="match status" value="1"/>
</dbReference>
<evidence type="ECO:0000256" key="3">
    <source>
        <dbReference type="ARBA" id="ARBA00022741"/>
    </source>
</evidence>
<dbReference type="PANTHER" id="PTHR48016:SF5">
    <property type="entry name" value="MITOGEN-ACTIVATED PROTEIN KINASE KINASE KINASE 5"/>
    <property type="match status" value="1"/>
</dbReference>
<protein>
    <recommendedName>
        <fullName evidence="6">Protein kinase domain-containing protein</fullName>
    </recommendedName>
</protein>
<evidence type="ECO:0000256" key="2">
    <source>
        <dbReference type="ARBA" id="ARBA00022679"/>
    </source>
</evidence>
<keyword evidence="5" id="KW-0067">ATP-binding</keyword>
<dbReference type="SUPFAM" id="SSF56112">
    <property type="entry name" value="Protein kinase-like (PK-like)"/>
    <property type="match status" value="1"/>
</dbReference>
<gene>
    <name evidence="7" type="ORF">EUGRSUZ_F00553</name>
</gene>
<dbReference type="PROSITE" id="PS50011">
    <property type="entry name" value="PROTEIN_KINASE_DOM"/>
    <property type="match status" value="1"/>
</dbReference>
<keyword evidence="3" id="KW-0547">Nucleotide-binding</keyword>
<dbReference type="InterPro" id="IPR050538">
    <property type="entry name" value="MAP_kinase_kinase_kinase"/>
</dbReference>
<dbReference type="STRING" id="71139.A0A059BL10"/>
<reference evidence="7" key="1">
    <citation type="submission" date="2013-07" db="EMBL/GenBank/DDBJ databases">
        <title>The genome of Eucalyptus grandis.</title>
        <authorList>
            <person name="Schmutz J."/>
            <person name="Hayes R."/>
            <person name="Myburg A."/>
            <person name="Tuskan G."/>
            <person name="Grattapaglia D."/>
            <person name="Rokhsar D.S."/>
        </authorList>
    </citation>
    <scope>NUCLEOTIDE SEQUENCE</scope>
    <source>
        <tissue evidence="7">Leaf extractions</tissue>
    </source>
</reference>
<dbReference type="InterPro" id="IPR000719">
    <property type="entry name" value="Prot_kinase_dom"/>
</dbReference>
<evidence type="ECO:0000259" key="6">
    <source>
        <dbReference type="PROSITE" id="PS50011"/>
    </source>
</evidence>
<organism evidence="7">
    <name type="scientific">Eucalyptus grandis</name>
    <name type="common">Flooded gum</name>
    <dbReference type="NCBI Taxonomy" id="71139"/>
    <lineage>
        <taxon>Eukaryota</taxon>
        <taxon>Viridiplantae</taxon>
        <taxon>Streptophyta</taxon>
        <taxon>Embryophyta</taxon>
        <taxon>Tracheophyta</taxon>
        <taxon>Spermatophyta</taxon>
        <taxon>Magnoliopsida</taxon>
        <taxon>eudicotyledons</taxon>
        <taxon>Gunneridae</taxon>
        <taxon>Pentapetalae</taxon>
        <taxon>rosids</taxon>
        <taxon>malvids</taxon>
        <taxon>Myrtales</taxon>
        <taxon>Myrtaceae</taxon>
        <taxon>Myrtoideae</taxon>
        <taxon>Eucalypteae</taxon>
        <taxon>Eucalyptus</taxon>
    </lineage>
</organism>
<dbReference type="Gene3D" id="1.10.510.10">
    <property type="entry name" value="Transferase(Phosphotransferase) domain 1"/>
    <property type="match status" value="1"/>
</dbReference>
<proteinExistence type="inferred from homology"/>
<dbReference type="EMBL" id="KK198758">
    <property type="protein sequence ID" value="KCW66788.1"/>
    <property type="molecule type" value="Genomic_DNA"/>
</dbReference>
<dbReference type="InterPro" id="IPR011009">
    <property type="entry name" value="Kinase-like_dom_sf"/>
</dbReference>
<evidence type="ECO:0000256" key="1">
    <source>
        <dbReference type="ARBA" id="ARBA00006529"/>
    </source>
</evidence>
<sequence>MVNNYSTDLDHTADMWSLGCTITEMITGKPSWTMSNTLPSKSVSSFSIGSSGHVHYHLVCDLCHEFLFNIESFMQAQAIFKVMQSSPAIPETLSAEGKDFLQCCFRRQSAERPSAAMLLEHAFL</sequence>
<dbReference type="Gramene" id="KCW66788">
    <property type="protein sequence ID" value="KCW66788"/>
    <property type="gene ID" value="EUGRSUZ_F00553"/>
</dbReference>
<accession>A0A059BL10</accession>
<dbReference type="InParanoid" id="A0A059BL10"/>
<name>A0A059BL10_EUCGR</name>
<evidence type="ECO:0000256" key="4">
    <source>
        <dbReference type="ARBA" id="ARBA00022777"/>
    </source>
</evidence>
<dbReference type="GO" id="GO:0004672">
    <property type="term" value="F:protein kinase activity"/>
    <property type="evidence" value="ECO:0007669"/>
    <property type="project" value="InterPro"/>
</dbReference>
<comment type="similarity">
    <text evidence="1">Belongs to the protein kinase superfamily. STE Ser/Thr protein kinase family. MAP kinase kinase kinase subfamily.</text>
</comment>
<feature type="domain" description="Protein kinase" evidence="6">
    <location>
        <begin position="1"/>
        <end position="124"/>
    </location>
</feature>
<dbReference type="GO" id="GO:0005524">
    <property type="term" value="F:ATP binding"/>
    <property type="evidence" value="ECO:0007669"/>
    <property type="project" value="UniProtKB-KW"/>
</dbReference>
<keyword evidence="2" id="KW-0808">Transferase</keyword>